<evidence type="ECO:0000256" key="1">
    <source>
        <dbReference type="ARBA" id="ARBA00008668"/>
    </source>
</evidence>
<dbReference type="InterPro" id="IPR035669">
    <property type="entry name" value="SGNH_plant_lipase-like"/>
</dbReference>
<dbReference type="Pfam" id="PF00657">
    <property type="entry name" value="Lipase_GDSL"/>
    <property type="match status" value="1"/>
</dbReference>
<evidence type="ECO:0000313" key="4">
    <source>
        <dbReference type="EMBL" id="RWR81349.1"/>
    </source>
</evidence>
<dbReference type="InterPro" id="IPR036514">
    <property type="entry name" value="SGNH_hydro_sf"/>
</dbReference>
<dbReference type="Proteomes" id="UP000283530">
    <property type="component" value="Unassembled WGS sequence"/>
</dbReference>
<sequence length="364" mass="40122">MEKGMNMLVHGTFFFFFFFLFSSLFVSFTTSSEISAIYAIGDSTIDAGNNDYIVTAVRSDHRPYGRDLDEGHVATGRFSNGKLITDFLVSKLGLKDLLPAYLDPIINDHDLLTGVSFASAGSGFDDRTAEISNVIPMDKQIEYFEQCKDRISASVGVEVAEKIVNDAIFVISAGTNDLVWNYYDLPTRKIDFTISGYHDFMLQKLQSLVEKIYSLGGRKFAIAGLAPIGCLPIQMTAADILTSSDMPRTCVHQQNDDAMAYNMKLQGLVIWMQGSLSGTKIAYVDTYNQIMDMVLSPTKYGLAETTRGCCGTGLAETGTLCNSLSLTCPDASNYLFWDAIHPTQAVYQLLANKFLEIVIPQLSD</sequence>
<accession>A0A443NS50</accession>
<evidence type="ECO:0000256" key="3">
    <source>
        <dbReference type="SAM" id="SignalP"/>
    </source>
</evidence>
<name>A0A443NS50_9MAGN</name>
<evidence type="ECO:0000313" key="5">
    <source>
        <dbReference type="Proteomes" id="UP000283530"/>
    </source>
</evidence>
<dbReference type="PANTHER" id="PTHR45642:SF139">
    <property type="entry name" value="SGNH HYDROLASE-TYPE ESTERASE DOMAIN-CONTAINING PROTEIN"/>
    <property type="match status" value="1"/>
</dbReference>
<protein>
    <submittedName>
        <fullName evidence="4">GDSL esterase/lipase-like protein</fullName>
    </submittedName>
</protein>
<reference evidence="4 5" key="1">
    <citation type="journal article" date="2019" name="Nat. Plants">
        <title>Stout camphor tree genome fills gaps in understanding of flowering plant genome evolution.</title>
        <authorList>
            <person name="Chaw S.M."/>
            <person name="Liu Y.C."/>
            <person name="Wu Y.W."/>
            <person name="Wang H.Y."/>
            <person name="Lin C.I."/>
            <person name="Wu C.S."/>
            <person name="Ke H.M."/>
            <person name="Chang L.Y."/>
            <person name="Hsu C.Y."/>
            <person name="Yang H.T."/>
            <person name="Sudianto E."/>
            <person name="Hsu M.H."/>
            <person name="Wu K.P."/>
            <person name="Wang L.N."/>
            <person name="Leebens-Mack J.H."/>
            <person name="Tsai I.J."/>
        </authorList>
    </citation>
    <scope>NUCLEOTIDE SEQUENCE [LARGE SCALE GENOMIC DNA]</scope>
    <source>
        <strain evidence="5">cv. Chaw 1501</strain>
        <tissue evidence="4">Young leaves</tissue>
    </source>
</reference>
<gene>
    <name evidence="4" type="ORF">CKAN_01002900</name>
</gene>
<dbReference type="STRING" id="337451.A0A443NS50"/>
<dbReference type="GO" id="GO:0016788">
    <property type="term" value="F:hydrolase activity, acting on ester bonds"/>
    <property type="evidence" value="ECO:0007669"/>
    <property type="project" value="InterPro"/>
</dbReference>
<dbReference type="SUPFAM" id="SSF52266">
    <property type="entry name" value="SGNH hydrolase"/>
    <property type="match status" value="1"/>
</dbReference>
<proteinExistence type="inferred from homology"/>
<keyword evidence="2 3" id="KW-0732">Signal</keyword>
<feature type="signal peptide" evidence="3">
    <location>
        <begin position="1"/>
        <end position="31"/>
    </location>
</feature>
<organism evidence="4 5">
    <name type="scientific">Cinnamomum micranthum f. kanehirae</name>
    <dbReference type="NCBI Taxonomy" id="337451"/>
    <lineage>
        <taxon>Eukaryota</taxon>
        <taxon>Viridiplantae</taxon>
        <taxon>Streptophyta</taxon>
        <taxon>Embryophyta</taxon>
        <taxon>Tracheophyta</taxon>
        <taxon>Spermatophyta</taxon>
        <taxon>Magnoliopsida</taxon>
        <taxon>Magnoliidae</taxon>
        <taxon>Laurales</taxon>
        <taxon>Lauraceae</taxon>
        <taxon>Cinnamomum</taxon>
    </lineage>
</organism>
<dbReference type="InterPro" id="IPR050592">
    <property type="entry name" value="GDSL_lipolytic_enzyme"/>
</dbReference>
<comment type="caution">
    <text evidence="4">The sequence shown here is derived from an EMBL/GenBank/DDBJ whole genome shotgun (WGS) entry which is preliminary data.</text>
</comment>
<dbReference type="Gene3D" id="3.40.50.1110">
    <property type="entry name" value="SGNH hydrolase"/>
    <property type="match status" value="1"/>
</dbReference>
<feature type="chain" id="PRO_5019229458" evidence="3">
    <location>
        <begin position="32"/>
        <end position="364"/>
    </location>
</feature>
<dbReference type="CDD" id="cd01837">
    <property type="entry name" value="SGNH_plant_lipase_like"/>
    <property type="match status" value="1"/>
</dbReference>
<dbReference type="PANTHER" id="PTHR45642">
    <property type="entry name" value="GDSL ESTERASE/LIPASE EXL3"/>
    <property type="match status" value="1"/>
</dbReference>
<dbReference type="InterPro" id="IPR001087">
    <property type="entry name" value="GDSL"/>
</dbReference>
<dbReference type="OrthoDB" id="1600564at2759"/>
<keyword evidence="5" id="KW-1185">Reference proteome</keyword>
<dbReference type="EMBL" id="QPKB01000003">
    <property type="protein sequence ID" value="RWR81349.1"/>
    <property type="molecule type" value="Genomic_DNA"/>
</dbReference>
<comment type="similarity">
    <text evidence="1">Belongs to the 'GDSL' lipolytic enzyme family.</text>
</comment>
<evidence type="ECO:0000256" key="2">
    <source>
        <dbReference type="ARBA" id="ARBA00022729"/>
    </source>
</evidence>
<dbReference type="AlphaFoldDB" id="A0A443NS50"/>